<proteinExistence type="predicted"/>
<dbReference type="Pfam" id="PF01380">
    <property type="entry name" value="SIS"/>
    <property type="match status" value="1"/>
</dbReference>
<keyword evidence="4" id="KW-1185">Reference proteome</keyword>
<protein>
    <submittedName>
        <fullName evidence="3">Tagatose-6-phosphate ketose/aldose isomerase</fullName>
    </submittedName>
</protein>
<dbReference type="CDD" id="cd05008">
    <property type="entry name" value="SIS_GlmS_GlmD_1"/>
    <property type="match status" value="1"/>
</dbReference>
<dbReference type="OrthoDB" id="9779207at2"/>
<sequence>MLGYTKEELQKIRGVDTASEICQQPQLWLKIWQLIVDQKKELESFLEEAVQNSQNIILTGAGTSAYIGLSLEGIFRNKTGVITKSISTTHLVSHPKDYFSSETPVLLISFARSGNSPESNATVELADKHCLKCYHLIITCNADGELANHTTKGKKHLILLPNESNDKSLAMTSSYTGMLLAGLLTARIKEILSLEAKVKTLAHYGDIILNKFHYKIKEAASYNFNRAVFLGSGPLYGTAKESHLKLQELTDGKIICKHDSFLGFRHGPKAVIDNSTLVVYLLSNSDYVTKYEKDLIKSMDKGKKSMLQIGIMEKPLVDIELDMAIVLNSKALLDEEMLTICSIILAQVLGFYKAVELGLSPDNPSESGAISRVVEGVTIYNN</sequence>
<dbReference type="AlphaFoldDB" id="A0A1W2G8K8"/>
<keyword evidence="3" id="KW-0413">Isomerase</keyword>
<dbReference type="PANTHER" id="PTHR10937:SF4">
    <property type="entry name" value="GLUCOSAMINE-6-PHOSPHATE DEAMINASE"/>
    <property type="match status" value="1"/>
</dbReference>
<gene>
    <name evidence="3" type="ORF">SAMN04488029_1191</name>
</gene>
<reference evidence="3 4" key="1">
    <citation type="submission" date="2017-04" db="EMBL/GenBank/DDBJ databases">
        <authorList>
            <person name="Afonso C.L."/>
            <person name="Miller P.J."/>
            <person name="Scott M.A."/>
            <person name="Spackman E."/>
            <person name="Goraichik I."/>
            <person name="Dimitrov K.M."/>
            <person name="Suarez D.L."/>
            <person name="Swayne D.E."/>
        </authorList>
    </citation>
    <scope>NUCLEOTIDE SEQUENCE [LARGE SCALE GENOMIC DNA]</scope>
    <source>
        <strain evidence="3 4">DSM 26133</strain>
    </source>
</reference>
<feature type="domain" description="SIS" evidence="2">
    <location>
        <begin position="46"/>
        <end position="189"/>
    </location>
</feature>
<dbReference type="EMBL" id="FWYF01000001">
    <property type="protein sequence ID" value="SMD32834.1"/>
    <property type="molecule type" value="Genomic_DNA"/>
</dbReference>
<dbReference type="SUPFAM" id="SSF53697">
    <property type="entry name" value="SIS domain"/>
    <property type="match status" value="1"/>
</dbReference>
<dbReference type="Gene3D" id="3.40.50.10490">
    <property type="entry name" value="Glucose-6-phosphate isomerase like protein, domain 1"/>
    <property type="match status" value="2"/>
</dbReference>
<dbReference type="GO" id="GO:0097367">
    <property type="term" value="F:carbohydrate derivative binding"/>
    <property type="evidence" value="ECO:0007669"/>
    <property type="project" value="InterPro"/>
</dbReference>
<dbReference type="RefSeq" id="WP_084371474.1">
    <property type="nucleotide sequence ID" value="NZ_FWYF01000001.1"/>
</dbReference>
<name>A0A1W2G8K8_REIFA</name>
<accession>A0A1W2G8K8</accession>
<dbReference type="PANTHER" id="PTHR10937">
    <property type="entry name" value="GLUCOSAMINE--FRUCTOSE-6-PHOSPHATE AMINOTRANSFERASE, ISOMERIZING"/>
    <property type="match status" value="1"/>
</dbReference>
<evidence type="ECO:0000259" key="2">
    <source>
        <dbReference type="PROSITE" id="PS51464"/>
    </source>
</evidence>
<dbReference type="InterPro" id="IPR035466">
    <property type="entry name" value="GlmS/AgaS_SIS"/>
</dbReference>
<keyword evidence="1" id="KW-0677">Repeat</keyword>
<evidence type="ECO:0000256" key="1">
    <source>
        <dbReference type="ARBA" id="ARBA00022737"/>
    </source>
</evidence>
<dbReference type="Proteomes" id="UP000192472">
    <property type="component" value="Unassembled WGS sequence"/>
</dbReference>
<dbReference type="InterPro" id="IPR046348">
    <property type="entry name" value="SIS_dom_sf"/>
</dbReference>
<dbReference type="InterPro" id="IPR001347">
    <property type="entry name" value="SIS_dom"/>
</dbReference>
<organism evidence="3 4">
    <name type="scientific">Reichenbachiella faecimaris</name>
    <dbReference type="NCBI Taxonomy" id="692418"/>
    <lineage>
        <taxon>Bacteria</taxon>
        <taxon>Pseudomonadati</taxon>
        <taxon>Bacteroidota</taxon>
        <taxon>Cytophagia</taxon>
        <taxon>Cytophagales</taxon>
        <taxon>Reichenbachiellaceae</taxon>
        <taxon>Reichenbachiella</taxon>
    </lineage>
</organism>
<evidence type="ECO:0000313" key="3">
    <source>
        <dbReference type="EMBL" id="SMD32834.1"/>
    </source>
</evidence>
<evidence type="ECO:0000313" key="4">
    <source>
        <dbReference type="Proteomes" id="UP000192472"/>
    </source>
</evidence>
<dbReference type="GO" id="GO:0016853">
    <property type="term" value="F:isomerase activity"/>
    <property type="evidence" value="ECO:0007669"/>
    <property type="project" value="UniProtKB-KW"/>
</dbReference>
<dbReference type="PROSITE" id="PS51464">
    <property type="entry name" value="SIS"/>
    <property type="match status" value="2"/>
</dbReference>
<dbReference type="GO" id="GO:1901135">
    <property type="term" value="P:carbohydrate derivative metabolic process"/>
    <property type="evidence" value="ECO:0007669"/>
    <property type="project" value="InterPro"/>
</dbReference>
<feature type="domain" description="SIS" evidence="2">
    <location>
        <begin position="216"/>
        <end position="364"/>
    </location>
</feature>
<dbReference type="STRING" id="692418.SAMN04488029_1191"/>